<dbReference type="InterPro" id="IPR006058">
    <property type="entry name" value="2Fe2S_fd_BS"/>
</dbReference>
<dbReference type="EMBL" id="MLJI01000002">
    <property type="protein sequence ID" value="ORM89754.1"/>
    <property type="molecule type" value="Genomic_DNA"/>
</dbReference>
<evidence type="ECO:0000256" key="4">
    <source>
        <dbReference type="ARBA" id="ARBA00023002"/>
    </source>
</evidence>
<evidence type="ECO:0000259" key="8">
    <source>
        <dbReference type="PROSITE" id="PS51085"/>
    </source>
</evidence>
<dbReference type="GO" id="GO:0051537">
    <property type="term" value="F:2 iron, 2 sulfur cluster binding"/>
    <property type="evidence" value="ECO:0007669"/>
    <property type="project" value="UniProtKB-KW"/>
</dbReference>
<proteinExistence type="predicted"/>
<gene>
    <name evidence="10" type="ORF">HA50_24450</name>
</gene>
<dbReference type="OrthoDB" id="9796486at2"/>
<dbReference type="PROSITE" id="PS51085">
    <property type="entry name" value="2FE2S_FER_2"/>
    <property type="match status" value="1"/>
</dbReference>
<keyword evidence="5" id="KW-0408">Iron</keyword>
<evidence type="ECO:0008006" key="12">
    <source>
        <dbReference type="Google" id="ProtNLM"/>
    </source>
</evidence>
<dbReference type="InterPro" id="IPR012675">
    <property type="entry name" value="Beta-grasp_dom_sf"/>
</dbReference>
<dbReference type="CDD" id="cd00207">
    <property type="entry name" value="fer2"/>
    <property type="match status" value="1"/>
</dbReference>
<dbReference type="InterPro" id="IPR036010">
    <property type="entry name" value="2Fe-2S_ferredoxin-like_sf"/>
</dbReference>
<dbReference type="PROSITE" id="PS51384">
    <property type="entry name" value="FAD_FR"/>
    <property type="match status" value="1"/>
</dbReference>
<dbReference type="CDD" id="cd06185">
    <property type="entry name" value="PDR_like"/>
    <property type="match status" value="1"/>
</dbReference>
<protein>
    <recommendedName>
        <fullName evidence="12">Oxidoreductase</fullName>
    </recommendedName>
</protein>
<evidence type="ECO:0000256" key="7">
    <source>
        <dbReference type="SAM" id="Phobius"/>
    </source>
</evidence>
<evidence type="ECO:0000313" key="11">
    <source>
        <dbReference type="Proteomes" id="UP000193749"/>
    </source>
</evidence>
<keyword evidence="1" id="KW-0285">Flavoprotein</keyword>
<comment type="caution">
    <text evidence="10">The sequence shown here is derived from an EMBL/GenBank/DDBJ whole genome shotgun (WGS) entry which is preliminary data.</text>
</comment>
<dbReference type="SUPFAM" id="SSF63380">
    <property type="entry name" value="Riboflavin synthase domain-like"/>
    <property type="match status" value="1"/>
</dbReference>
<dbReference type="PANTHER" id="PTHR47354:SF1">
    <property type="entry name" value="CARNITINE MONOOXYGENASE REDUCTASE SUBUNIT"/>
    <property type="match status" value="1"/>
</dbReference>
<evidence type="ECO:0000256" key="2">
    <source>
        <dbReference type="ARBA" id="ARBA00022714"/>
    </source>
</evidence>
<dbReference type="SUPFAM" id="SSF52343">
    <property type="entry name" value="Ferredoxin reductase-like, C-terminal NADP-linked domain"/>
    <property type="match status" value="1"/>
</dbReference>
<dbReference type="Gene3D" id="3.10.20.30">
    <property type="match status" value="1"/>
</dbReference>
<evidence type="ECO:0000256" key="5">
    <source>
        <dbReference type="ARBA" id="ARBA00023004"/>
    </source>
</evidence>
<keyword evidence="7" id="KW-0472">Membrane</keyword>
<feature type="domain" description="FAD-binding FR-type" evidence="9">
    <location>
        <begin position="1"/>
        <end position="106"/>
    </location>
</feature>
<evidence type="ECO:0000256" key="1">
    <source>
        <dbReference type="ARBA" id="ARBA00022630"/>
    </source>
</evidence>
<feature type="domain" description="2Fe-2S ferredoxin-type" evidence="8">
    <location>
        <begin position="231"/>
        <end position="316"/>
    </location>
</feature>
<dbReference type="Pfam" id="PF00111">
    <property type="entry name" value="Fer2"/>
    <property type="match status" value="1"/>
</dbReference>
<keyword evidence="3" id="KW-0479">Metal-binding</keyword>
<dbReference type="InterPro" id="IPR017938">
    <property type="entry name" value="Riboflavin_synthase-like_b-brl"/>
</dbReference>
<dbReference type="PANTHER" id="PTHR47354">
    <property type="entry name" value="NADH OXIDOREDUCTASE HCR"/>
    <property type="match status" value="1"/>
</dbReference>
<evidence type="ECO:0000259" key="9">
    <source>
        <dbReference type="PROSITE" id="PS51384"/>
    </source>
</evidence>
<organism evidence="10 11">
    <name type="scientific">Pantoea cypripedii</name>
    <name type="common">Pectobacterium cypripedii</name>
    <name type="synonym">Erwinia cypripedii</name>
    <dbReference type="NCBI Taxonomy" id="55209"/>
    <lineage>
        <taxon>Bacteria</taxon>
        <taxon>Pseudomonadati</taxon>
        <taxon>Pseudomonadota</taxon>
        <taxon>Gammaproteobacteria</taxon>
        <taxon>Enterobacterales</taxon>
        <taxon>Erwiniaceae</taxon>
        <taxon>Pantoea</taxon>
    </lineage>
</organism>
<evidence type="ECO:0000313" key="10">
    <source>
        <dbReference type="EMBL" id="ORM89754.1"/>
    </source>
</evidence>
<keyword evidence="7" id="KW-1133">Transmembrane helix</keyword>
<dbReference type="InterPro" id="IPR050415">
    <property type="entry name" value="MRET"/>
</dbReference>
<keyword evidence="6" id="KW-0411">Iron-sulfur</keyword>
<dbReference type="STRING" id="55209.HA50_24450"/>
<keyword evidence="4" id="KW-0560">Oxidoreductase</keyword>
<dbReference type="PRINTS" id="PR00409">
    <property type="entry name" value="PHDIOXRDTASE"/>
</dbReference>
<reference evidence="10 11" key="1">
    <citation type="journal article" date="2017" name="Antonie Van Leeuwenhoek">
        <title>Phylogenomic resolution of the bacterial genus Pantoea and its relationship with Erwinia and Tatumella.</title>
        <authorList>
            <person name="Palmer M."/>
            <person name="Steenkamp E.T."/>
            <person name="Coetzee M.P."/>
            <person name="Chan W.Y."/>
            <person name="van Zyl E."/>
            <person name="De Maayer P."/>
            <person name="Coutinho T.A."/>
            <person name="Blom J."/>
            <person name="Smits T.H."/>
            <person name="Duffy B."/>
            <person name="Venter S.N."/>
        </authorList>
    </citation>
    <scope>NUCLEOTIDE SEQUENCE [LARGE SCALE GENOMIC DNA]</scope>
    <source>
        <strain evidence="10 11">LMG 2657</strain>
    </source>
</reference>
<dbReference type="Proteomes" id="UP000193749">
    <property type="component" value="Unassembled WGS sequence"/>
</dbReference>
<dbReference type="GO" id="GO:0046872">
    <property type="term" value="F:metal ion binding"/>
    <property type="evidence" value="ECO:0007669"/>
    <property type="project" value="UniProtKB-KW"/>
</dbReference>
<dbReference type="RefSeq" id="WP_084879474.1">
    <property type="nucleotide sequence ID" value="NZ_JAGGMY010000005.1"/>
</dbReference>
<name>A0A1X1ELT0_PANCY</name>
<dbReference type="SUPFAM" id="SSF54292">
    <property type="entry name" value="2Fe-2S ferredoxin-like"/>
    <property type="match status" value="1"/>
</dbReference>
<evidence type="ECO:0000256" key="3">
    <source>
        <dbReference type="ARBA" id="ARBA00022723"/>
    </source>
</evidence>
<evidence type="ECO:0000256" key="6">
    <source>
        <dbReference type="ARBA" id="ARBA00023014"/>
    </source>
</evidence>
<keyword evidence="11" id="KW-1185">Reference proteome</keyword>
<dbReference type="PROSITE" id="PS00197">
    <property type="entry name" value="2FE2S_FER_1"/>
    <property type="match status" value="1"/>
</dbReference>
<keyword evidence="2" id="KW-0001">2Fe-2S</keyword>
<dbReference type="InterPro" id="IPR039261">
    <property type="entry name" value="FNR_nucleotide-bd"/>
</dbReference>
<keyword evidence="7" id="KW-0812">Transmembrane</keyword>
<dbReference type="InterPro" id="IPR017927">
    <property type="entry name" value="FAD-bd_FR_type"/>
</dbReference>
<dbReference type="InterPro" id="IPR001041">
    <property type="entry name" value="2Fe-2S_ferredoxin-type"/>
</dbReference>
<feature type="transmembrane region" description="Helical" evidence="7">
    <location>
        <begin position="113"/>
        <end position="131"/>
    </location>
</feature>
<dbReference type="Gene3D" id="3.40.50.80">
    <property type="entry name" value="Nucleotide-binding domain of ferredoxin-NADP reductase (FNR) module"/>
    <property type="match status" value="1"/>
</dbReference>
<dbReference type="AlphaFoldDB" id="A0A1X1ELT0"/>
<accession>A0A1X1ELT0</accession>
<dbReference type="GO" id="GO:0016491">
    <property type="term" value="F:oxidoreductase activity"/>
    <property type="evidence" value="ECO:0007669"/>
    <property type="project" value="UniProtKB-KW"/>
</dbReference>
<sequence length="316" mass="34919">MKAITYVTTVVTRLEMTGDDVLLVTLADPDRWELPAFEAGAHLVLILGNGMRRAYSLCSDPDDRYHYQIAVKRETSSRGGSAWIHHHLGMGDWVGVSLPRSTMKLHQDKKKHLLIAGGIGITPMLAFIYQLERKCLDYELHYFYRGNPPLFREVQQAMNHGRLFLYPSSGNAGVRTSIEAIMPAYSEDICLYCCGPERMMVAYNQAGAAWPEAQLQQEHFSGVALDDASLPPFTIELRRSGKRVAVAGGQTPLQALLEAGVDIDYSCEGGICGACSVSWCDGKPVHRDKVLSAEERKSKLILCVAGCDSEKLVLDL</sequence>
<dbReference type="Gene3D" id="2.40.30.10">
    <property type="entry name" value="Translation factors"/>
    <property type="match status" value="1"/>
</dbReference>